<accession>A0ACD0WJ42</accession>
<proteinExistence type="predicted"/>
<dbReference type="Proteomes" id="UP000326582">
    <property type="component" value="Chromosome 3"/>
</dbReference>
<sequence length="581" mass="66066">MFLSLINLLCILFKIGEANVRYYSDPLPRPQELKWGPSGPIELDFSLAVEINPPSELVENAFNRMVHSITQLKWQNPMDQDVHQTQGQIAGESLKRISSVQIRLTNTSETLQMGADESYEITLSGNASVIKISASVWGCLHAFSTLRQMVQYDERSSKYFFEADAYVRDWPLYAHRGIMIDSARNFLTPEVILDQIDIMELSKMNVLHWHLVDSQSWPIALSTYPEMTKGAYSSREVYTKEDIEYIVAYAFQRGVRIIPEIDMPGHARAGYYSLNKSLLACADMWKTDHSCAYAVEPPSGQLEILLNETYKVVSNIYTEVSGFFKDNWFHVGADELQEKCYDNSTLTKEWFSDNGTRTFHDLVQHWVDHALPIFESFPNRKVIMWEDIMMSSAKANHVPKSVIMQCWASGTDCAQNLTDQGYSVIMSKSDFLYLDCGYGGWLTNDDRYTETPENYRFNHGKGGSWCGPYKTWQRIYNFNITANLTLEQSEKVLGAEAAMWGEQTDSTVLISKIWPRTAALAESLWSGNSDPETGLLRTGDMTQRILVFREFLVALGYPASPLAPKFCLQNPRGCDICTSTP</sequence>
<dbReference type="EMBL" id="CP038486">
    <property type="protein sequence ID" value="QFZ27416.1"/>
    <property type="molecule type" value="Genomic_DNA"/>
</dbReference>
<protein>
    <submittedName>
        <fullName evidence="1">Beta-hexosaminidase</fullName>
    </submittedName>
</protein>
<keyword evidence="2" id="KW-1185">Reference proteome</keyword>
<organism evidence="1 2">
    <name type="scientific">Clavispora lusitaniae</name>
    <name type="common">Candida lusitaniae</name>
    <dbReference type="NCBI Taxonomy" id="36911"/>
    <lineage>
        <taxon>Eukaryota</taxon>
        <taxon>Fungi</taxon>
        <taxon>Dikarya</taxon>
        <taxon>Ascomycota</taxon>
        <taxon>Saccharomycotina</taxon>
        <taxon>Pichiomycetes</taxon>
        <taxon>Metschnikowiaceae</taxon>
        <taxon>Clavispora</taxon>
    </lineage>
</organism>
<gene>
    <name evidence="1" type="ORF">EJF14_30386</name>
</gene>
<reference evidence="2" key="1">
    <citation type="journal article" date="2019" name="MBio">
        <title>Comparative genomics for the elucidation of multidrug resistance (MDR) in Candida lusitaniae.</title>
        <authorList>
            <person name="Kannan A."/>
            <person name="Asner S.A."/>
            <person name="Trachsel E."/>
            <person name="Kelly S."/>
            <person name="Parker J."/>
            <person name="Sanglard D."/>
        </authorList>
    </citation>
    <scope>NUCLEOTIDE SEQUENCE [LARGE SCALE GENOMIC DNA]</scope>
    <source>
        <strain evidence="2">P1</strain>
    </source>
</reference>
<evidence type="ECO:0000313" key="1">
    <source>
        <dbReference type="EMBL" id="QFZ27416.1"/>
    </source>
</evidence>
<evidence type="ECO:0000313" key="2">
    <source>
        <dbReference type="Proteomes" id="UP000326582"/>
    </source>
</evidence>
<name>A0ACD0WJ42_CLALS</name>